<protein>
    <submittedName>
        <fullName evidence="2">Uncharacterized protein</fullName>
    </submittedName>
</protein>
<dbReference type="OrthoDB" id="1885051at2759"/>
<dbReference type="EMBL" id="LR746277">
    <property type="protein sequence ID" value="CAA7407546.1"/>
    <property type="molecule type" value="Genomic_DNA"/>
</dbReference>
<feature type="signal peptide" evidence="1">
    <location>
        <begin position="1"/>
        <end position="38"/>
    </location>
</feature>
<proteinExistence type="predicted"/>
<dbReference type="AlphaFoldDB" id="A0A7I8LD37"/>
<accession>A0A7I8LD37</accession>
<evidence type="ECO:0000313" key="3">
    <source>
        <dbReference type="Proteomes" id="UP000663760"/>
    </source>
</evidence>
<gene>
    <name evidence="2" type="ORF">SI8410_14018224</name>
</gene>
<name>A0A7I8LD37_SPIIN</name>
<feature type="chain" id="PRO_5029892788" evidence="1">
    <location>
        <begin position="39"/>
        <end position="264"/>
    </location>
</feature>
<dbReference type="GO" id="GO:0017183">
    <property type="term" value="P:protein histidyl modification to diphthamide"/>
    <property type="evidence" value="ECO:0007669"/>
    <property type="project" value="InterPro"/>
</dbReference>
<organism evidence="2 3">
    <name type="scientific">Spirodela intermedia</name>
    <name type="common">Intermediate duckweed</name>
    <dbReference type="NCBI Taxonomy" id="51605"/>
    <lineage>
        <taxon>Eukaryota</taxon>
        <taxon>Viridiplantae</taxon>
        <taxon>Streptophyta</taxon>
        <taxon>Embryophyta</taxon>
        <taxon>Tracheophyta</taxon>
        <taxon>Spermatophyta</taxon>
        <taxon>Magnoliopsida</taxon>
        <taxon>Liliopsida</taxon>
        <taxon>Araceae</taxon>
        <taxon>Lemnoideae</taxon>
        <taxon>Spirodela</taxon>
    </lineage>
</organism>
<dbReference type="Proteomes" id="UP000663760">
    <property type="component" value="Chromosome 14"/>
</dbReference>
<evidence type="ECO:0000256" key="1">
    <source>
        <dbReference type="SAM" id="SignalP"/>
    </source>
</evidence>
<sequence length="264" mass="28578">MAVAVAVAVAAASGATKGSLAVLLTVLVLGVFSGTAGAKDTNNLYQPCGDTTVRRLDGFTLGIASAPQTEFVFNRTMLSPCDRRLALSSVGAKLAVFRPKVDEISLLTISNNNGIDTVSSGWYMVAFAGRKYAARSPTEFIGNVSFVITSFTLVLEFEKGRLQNLFWKRDGCSRCSSRSSQSRVVCLGSLGCGIRRSRCKSNITSSERDTDCTISIQLAFSGTDKHYTALNSWYEVSKLRQYSLYALYSNLKDSVSSQLGQFFP</sequence>
<dbReference type="GO" id="GO:0005829">
    <property type="term" value="C:cytosol"/>
    <property type="evidence" value="ECO:0007669"/>
    <property type="project" value="TreeGrafter"/>
</dbReference>
<reference evidence="2" key="1">
    <citation type="submission" date="2020-02" db="EMBL/GenBank/DDBJ databases">
        <authorList>
            <person name="Scholz U."/>
            <person name="Mascher M."/>
            <person name="Fiebig A."/>
        </authorList>
    </citation>
    <scope>NUCLEOTIDE SEQUENCE</scope>
</reference>
<keyword evidence="3" id="KW-1185">Reference proteome</keyword>
<keyword evidence="1" id="KW-0732">Signal</keyword>
<dbReference type="GO" id="GO:0046872">
    <property type="term" value="F:metal ion binding"/>
    <property type="evidence" value="ECO:0007669"/>
    <property type="project" value="InterPro"/>
</dbReference>
<dbReference type="PANTHER" id="PTHR21454:SF41">
    <property type="entry name" value="EXPP1 PROTEIN"/>
    <property type="match status" value="1"/>
</dbReference>
<evidence type="ECO:0000313" key="2">
    <source>
        <dbReference type="EMBL" id="CAA7407546.1"/>
    </source>
</evidence>
<dbReference type="PANTHER" id="PTHR21454">
    <property type="entry name" value="DPH3 HOMOLOG-RELATED"/>
    <property type="match status" value="1"/>
</dbReference>
<dbReference type="InterPro" id="IPR044248">
    <property type="entry name" value="DPH3/4-like"/>
</dbReference>